<evidence type="ECO:0000313" key="1">
    <source>
        <dbReference type="EMBL" id="KRX26028.1"/>
    </source>
</evidence>
<dbReference type="Proteomes" id="UP000054630">
    <property type="component" value="Unassembled WGS sequence"/>
</dbReference>
<comment type="caution">
    <text evidence="1">The sequence shown here is derived from an EMBL/GenBank/DDBJ whole genome shotgun (WGS) entry which is preliminary data.</text>
</comment>
<protein>
    <submittedName>
        <fullName evidence="1">Uncharacterized protein</fullName>
    </submittedName>
</protein>
<organism evidence="1 2">
    <name type="scientific">Trichinella nelsoni</name>
    <dbReference type="NCBI Taxonomy" id="6336"/>
    <lineage>
        <taxon>Eukaryota</taxon>
        <taxon>Metazoa</taxon>
        <taxon>Ecdysozoa</taxon>
        <taxon>Nematoda</taxon>
        <taxon>Enoplea</taxon>
        <taxon>Dorylaimia</taxon>
        <taxon>Trichinellida</taxon>
        <taxon>Trichinellidae</taxon>
        <taxon>Trichinella</taxon>
    </lineage>
</organism>
<dbReference type="AlphaFoldDB" id="A0A0V0SGZ8"/>
<name>A0A0V0SGZ8_9BILA</name>
<accession>A0A0V0SGZ8</accession>
<dbReference type="EMBL" id="JYDL01000009">
    <property type="protein sequence ID" value="KRX26028.1"/>
    <property type="molecule type" value="Genomic_DNA"/>
</dbReference>
<proteinExistence type="predicted"/>
<evidence type="ECO:0000313" key="2">
    <source>
        <dbReference type="Proteomes" id="UP000054630"/>
    </source>
</evidence>
<gene>
    <name evidence="1" type="ORF">T07_13037</name>
</gene>
<sequence>MLIMNIFKKKFAKIYISQYFYNAQRFSKIEIAQFHYIYINKNLTEGTSRLWGFSALLLAFSKDIFKLEYLHV</sequence>
<dbReference type="OrthoDB" id="10364900at2759"/>
<keyword evidence="2" id="KW-1185">Reference proteome</keyword>
<reference evidence="1 2" key="1">
    <citation type="submission" date="2015-01" db="EMBL/GenBank/DDBJ databases">
        <title>Evolution of Trichinella species and genotypes.</title>
        <authorList>
            <person name="Korhonen P.K."/>
            <person name="Edoardo P."/>
            <person name="Giuseppe L.R."/>
            <person name="Gasser R.B."/>
        </authorList>
    </citation>
    <scope>NUCLEOTIDE SEQUENCE [LARGE SCALE GENOMIC DNA]</scope>
    <source>
        <strain evidence="1">ISS37</strain>
    </source>
</reference>